<dbReference type="InterPro" id="IPR051831">
    <property type="entry name" value="Bromodomain_contain_prot"/>
</dbReference>
<name>A0A0D0TC45_9TREE</name>
<evidence type="ECO:0000313" key="5">
    <source>
        <dbReference type="EMBL" id="KIR43642.1"/>
    </source>
</evidence>
<feature type="compositionally biased region" description="Low complexity" evidence="3">
    <location>
        <begin position="174"/>
        <end position="183"/>
    </location>
</feature>
<dbReference type="InterPro" id="IPR001487">
    <property type="entry name" value="Bromodomain"/>
</dbReference>
<dbReference type="CDD" id="cd04369">
    <property type="entry name" value="Bromodomain"/>
    <property type="match status" value="1"/>
</dbReference>
<evidence type="ECO:0000256" key="1">
    <source>
        <dbReference type="ARBA" id="ARBA00023117"/>
    </source>
</evidence>
<feature type="compositionally biased region" description="Polar residues" evidence="3">
    <location>
        <begin position="17"/>
        <end position="30"/>
    </location>
</feature>
<dbReference type="Pfam" id="PF00439">
    <property type="entry name" value="Bromodomain"/>
    <property type="match status" value="1"/>
</dbReference>
<dbReference type="OrthoDB" id="21449at2759"/>
<accession>A0A0D0TC45</accession>
<feature type="compositionally biased region" description="Polar residues" evidence="3">
    <location>
        <begin position="754"/>
        <end position="774"/>
    </location>
</feature>
<evidence type="ECO:0000259" key="4">
    <source>
        <dbReference type="PROSITE" id="PS50014"/>
    </source>
</evidence>
<sequence>MVNSPPQALPPIKLKLSLSNIHQPSTPTPTHNRKGKHTAPPTNPSDAHSSTPLPRPKLKLNAAASSSFRISLPAAGSSTADLPTVATPTPSTAASPANPITPSGSASKVQTSPGKKSSVKKSAKPSASKKKPGPKRPSAIPQRLLSSTSTTPSKPSAAIPETPTQVKDEPEDLSPASSSIPPAEITNLSTPSQQDGDENSGTGKRPVKWMRVKKPLKELLQKIMVEIRKKDDYALFEEPVDLEAFPDYLDVIGGEDNMMDMGTMQAKVDRDEYRNIDQIEGDLRTLASAAQKFNPPGSIPHKSAGIILAHGLKHIERSRPLVLTPPSTPRDSATPARATSVLSTRELTAALEDRKARDDVPPYLYIPEEMLSFPPNSAMARAVGWNLNGGKRMYNKRISRAREKFGGKWRNWTTDGSRDIAEADDIHMLFDPWRVRTGEEWKKVPDWQALRNEANWWELEMPPPPPQSAAQQAPLPFNPGEPRLDKVPLHEFVPYDFGQYPSISSEISFLRQRLPNVSEEEDILSEHIRPVYPRLKKGESAPPPNLVNIYDGPLRRTAGDWVREMATGGVIGEAYIDSLNRFVKGAMKEGAEKDSSGKEEQDSKPKLGRDSDQLPLDEYVMTSYHAPFLQTVTRQTIHQTLGHLSSVSSRPDVILPMAKAAYARVALRLLTAPSKPMDIKPLLREEGDFMYQGVGGKSGVNVGLEWTGEELSRLVEKMRVQKEYLAGKRKREEGNQVEGETKRIKAEKAEETDSAANTDKPSLVSESVITSHTTQPRDDAAVSGEPEKISDEELKRLRLELVALSKFYPLPALKKMSKEEAAKLLPVNVRGLMCRP</sequence>
<dbReference type="Gene3D" id="1.20.920.10">
    <property type="entry name" value="Bromodomain-like"/>
    <property type="match status" value="1"/>
</dbReference>
<evidence type="ECO:0000313" key="6">
    <source>
        <dbReference type="Proteomes" id="UP000053392"/>
    </source>
</evidence>
<dbReference type="HOGENOM" id="CLU_342886_0_0_1"/>
<dbReference type="AlphaFoldDB" id="A0A0D0TC45"/>
<dbReference type="GO" id="GO:0006325">
    <property type="term" value="P:chromatin organization"/>
    <property type="evidence" value="ECO:0007669"/>
    <property type="project" value="UniProtKB-ARBA"/>
</dbReference>
<feature type="region of interest" description="Disordered" evidence="3">
    <location>
        <begin position="1"/>
        <end position="206"/>
    </location>
</feature>
<keyword evidence="6" id="KW-1185">Reference proteome</keyword>
<dbReference type="PANTHER" id="PTHR22881:SF27">
    <property type="entry name" value="BROMODOMAIN CONTAINING 7_9"/>
    <property type="match status" value="1"/>
</dbReference>
<feature type="compositionally biased region" description="Polar residues" evidence="3">
    <location>
        <begin position="186"/>
        <end position="202"/>
    </location>
</feature>
<feature type="compositionally biased region" description="Low complexity" evidence="3">
    <location>
        <begin position="83"/>
        <end position="103"/>
    </location>
</feature>
<dbReference type="PROSITE" id="PS50014">
    <property type="entry name" value="BROMODOMAIN_2"/>
    <property type="match status" value="1"/>
</dbReference>
<dbReference type="GO" id="GO:0005634">
    <property type="term" value="C:nucleus"/>
    <property type="evidence" value="ECO:0007669"/>
    <property type="project" value="TreeGrafter"/>
</dbReference>
<dbReference type="SUPFAM" id="SSF47370">
    <property type="entry name" value="Bromodomain"/>
    <property type="match status" value="1"/>
</dbReference>
<dbReference type="GO" id="GO:0006357">
    <property type="term" value="P:regulation of transcription by RNA polymerase II"/>
    <property type="evidence" value="ECO:0007669"/>
    <property type="project" value="TreeGrafter"/>
</dbReference>
<protein>
    <recommendedName>
        <fullName evidence="4">Bromo domain-containing protein</fullName>
    </recommendedName>
</protein>
<feature type="compositionally biased region" description="Basic residues" evidence="3">
    <location>
        <begin position="117"/>
        <end position="134"/>
    </location>
</feature>
<feature type="compositionally biased region" description="Basic and acidic residues" evidence="3">
    <location>
        <begin position="775"/>
        <end position="788"/>
    </location>
</feature>
<dbReference type="InterPro" id="IPR036427">
    <property type="entry name" value="Bromodomain-like_sf"/>
</dbReference>
<proteinExistence type="predicted"/>
<evidence type="ECO:0000256" key="3">
    <source>
        <dbReference type="SAM" id="MobiDB-lite"/>
    </source>
</evidence>
<dbReference type="PANTHER" id="PTHR22881">
    <property type="entry name" value="BROMODOMAIN CONTAINING PROTEIN"/>
    <property type="match status" value="1"/>
</dbReference>
<keyword evidence="1 2" id="KW-0103">Bromodomain</keyword>
<feature type="compositionally biased region" description="Low complexity" evidence="3">
    <location>
        <begin position="146"/>
        <end position="156"/>
    </location>
</feature>
<feature type="compositionally biased region" description="Basic and acidic residues" evidence="3">
    <location>
        <begin position="729"/>
        <end position="751"/>
    </location>
</feature>
<dbReference type="EMBL" id="KN847896">
    <property type="protein sequence ID" value="KIR43642.1"/>
    <property type="molecule type" value="Genomic_DNA"/>
</dbReference>
<dbReference type="SMART" id="SM00297">
    <property type="entry name" value="BROMO"/>
    <property type="match status" value="1"/>
</dbReference>
<gene>
    <name evidence="5" type="ORF">I313_00484</name>
</gene>
<feature type="region of interest" description="Disordered" evidence="3">
    <location>
        <begin position="588"/>
        <end position="612"/>
    </location>
</feature>
<organism evidence="5 6">
    <name type="scientific">Cryptococcus deuterogattii Ram5</name>
    <dbReference type="NCBI Taxonomy" id="1296110"/>
    <lineage>
        <taxon>Eukaryota</taxon>
        <taxon>Fungi</taxon>
        <taxon>Dikarya</taxon>
        <taxon>Basidiomycota</taxon>
        <taxon>Agaricomycotina</taxon>
        <taxon>Tremellomycetes</taxon>
        <taxon>Tremellales</taxon>
        <taxon>Cryptococcaceae</taxon>
        <taxon>Cryptococcus</taxon>
        <taxon>Cryptococcus gattii species complex</taxon>
    </lineage>
</organism>
<reference evidence="5 6" key="1">
    <citation type="submission" date="2015-01" db="EMBL/GenBank/DDBJ databases">
        <title>The Genome Sequence of Cryptococcus gattii Ram5.</title>
        <authorList>
            <consortium name="The Broad Institute Genomics Platform"/>
            <person name="Cuomo C."/>
            <person name="Litvintseva A."/>
            <person name="Chen Y."/>
            <person name="Heitman J."/>
            <person name="Sun S."/>
            <person name="Springer D."/>
            <person name="Dromer F."/>
            <person name="Young S."/>
            <person name="Zeng Q."/>
            <person name="Gargeya S."/>
            <person name="Abouelleil A."/>
            <person name="Alvarado L."/>
            <person name="Chapman S.B."/>
            <person name="Gainer-Dewar J."/>
            <person name="Goldberg J."/>
            <person name="Griggs A."/>
            <person name="Gujja S."/>
            <person name="Hansen M."/>
            <person name="Howarth C."/>
            <person name="Imamovic A."/>
            <person name="Larimer J."/>
            <person name="Murphy C."/>
            <person name="Naylor J."/>
            <person name="Pearson M."/>
            <person name="Priest M."/>
            <person name="Roberts A."/>
            <person name="Saif S."/>
            <person name="Shea T."/>
            <person name="Sykes S."/>
            <person name="Wortman J."/>
            <person name="Nusbaum C."/>
            <person name="Birren B."/>
        </authorList>
    </citation>
    <scope>NUCLEOTIDE SEQUENCE [LARGE SCALE GENOMIC DNA]</scope>
    <source>
        <strain evidence="5 6">Ram5</strain>
    </source>
</reference>
<feature type="domain" description="Bromo" evidence="4">
    <location>
        <begin position="228"/>
        <end position="301"/>
    </location>
</feature>
<feature type="region of interest" description="Disordered" evidence="3">
    <location>
        <begin position="729"/>
        <end position="788"/>
    </location>
</feature>
<evidence type="ECO:0000256" key="2">
    <source>
        <dbReference type="PROSITE-ProRule" id="PRU00035"/>
    </source>
</evidence>
<dbReference type="Proteomes" id="UP000053392">
    <property type="component" value="Unassembled WGS sequence"/>
</dbReference>